<feature type="domain" description="Protein kinase" evidence="11">
    <location>
        <begin position="445"/>
        <end position="691"/>
    </location>
</feature>
<dbReference type="PROSITE" id="PS50011">
    <property type="entry name" value="PROTEIN_KINASE_DOM"/>
    <property type="match status" value="1"/>
</dbReference>
<dbReference type="SUPFAM" id="SSF54001">
    <property type="entry name" value="Cysteine proteinases"/>
    <property type="match status" value="1"/>
</dbReference>
<reference evidence="14" key="1">
    <citation type="submission" date="2021-02" db="EMBL/GenBank/DDBJ databases">
        <authorList>
            <person name="Dougan E. K."/>
            <person name="Rhodes N."/>
            <person name="Thang M."/>
            <person name="Chan C."/>
        </authorList>
    </citation>
    <scope>NUCLEOTIDE SEQUENCE</scope>
</reference>
<feature type="region of interest" description="Disordered" evidence="10">
    <location>
        <begin position="141"/>
        <end position="213"/>
    </location>
</feature>
<feature type="region of interest" description="Disordered" evidence="10">
    <location>
        <begin position="1"/>
        <end position="24"/>
    </location>
</feature>
<dbReference type="Proteomes" id="UP000604046">
    <property type="component" value="Unassembled WGS sequence"/>
</dbReference>
<evidence type="ECO:0000256" key="7">
    <source>
        <dbReference type="PIRSR" id="PIRSR630616-2"/>
    </source>
</evidence>
<dbReference type="InterPro" id="IPR038765">
    <property type="entry name" value="Papain-like_cys_pep_sf"/>
</dbReference>
<dbReference type="SMART" id="SM00220">
    <property type="entry name" value="S_TKc"/>
    <property type="match status" value="1"/>
</dbReference>
<dbReference type="GO" id="GO:0004843">
    <property type="term" value="F:cysteine-type deubiquitinase activity"/>
    <property type="evidence" value="ECO:0007669"/>
    <property type="project" value="InterPro"/>
</dbReference>
<dbReference type="InterPro" id="IPR000719">
    <property type="entry name" value="Prot_kinase_dom"/>
</dbReference>
<dbReference type="CDD" id="cd22744">
    <property type="entry name" value="OTU"/>
    <property type="match status" value="1"/>
</dbReference>
<dbReference type="Pfam" id="PF00069">
    <property type="entry name" value="Pkinase"/>
    <property type="match status" value="1"/>
</dbReference>
<dbReference type="InterPro" id="IPR035927">
    <property type="entry name" value="DUSP-like_sf"/>
</dbReference>
<keyword evidence="4" id="KW-0418">Kinase</keyword>
<dbReference type="Pfam" id="PF02338">
    <property type="entry name" value="OTU"/>
    <property type="match status" value="1"/>
</dbReference>
<dbReference type="Pfam" id="PF06337">
    <property type="entry name" value="DUSP"/>
    <property type="match status" value="1"/>
</dbReference>
<dbReference type="SUPFAM" id="SSF56112">
    <property type="entry name" value="Protein kinase-like (PK-like)"/>
    <property type="match status" value="1"/>
</dbReference>
<evidence type="ECO:0000259" key="11">
    <source>
        <dbReference type="PROSITE" id="PS50011"/>
    </source>
</evidence>
<feature type="domain" description="OTU" evidence="12">
    <location>
        <begin position="260"/>
        <end position="389"/>
    </location>
</feature>
<dbReference type="InterPro" id="IPR006615">
    <property type="entry name" value="Pept_C19_DUSP"/>
</dbReference>
<dbReference type="InterPro" id="IPR011009">
    <property type="entry name" value="Kinase-like_dom_sf"/>
</dbReference>
<sequence length="691" mass="75892">MLAAQRGSEMEPRKRARCFSPQKSQEAEIAERARLRKRAEQEKQFVYAHDTKTSEVWFLVCSQWLQRWKDFANGKGALPGPISNCNLVGADGSPLPDKKVQKDYRAVNQKVWEFLRKQYGGGPEILRRQTMQLYAEMRKPQPNVNPQANKPPASCAPAPRANPPPARTSFSPMETGKRPANPAYPPEPSKSQQQEKPQGPQQRPAQKRKLTCDKCDGNHATTDCPHFKKPRDQHPDAWQLVGKSHLVAASQADQKFVSRGRVVPQPGDGSCLFHALAFGLGGTSARALREEAAQLIERQPHSQIIGTALQDWVKMDSGRSVSGYVGQLRRGAWGGGIELAVLAKSRRVMVEVYEARRGGFARIAKFGEGRKAVQVLYQGRLHYDALPVPPTCAAKRASSVGTESSQNLLCREASVTQMSAAEGEEEAAEAPNNAEPGSFEASYMLLGDAPLGEGSFGLVWRCQRWKCDGDAAAGCEERAAKRIAKARLAPRDVRNLFGDGHLEGEIKMHLGLAHPHIVGLYEVFQDADVVSLVMECCNGGDLFDLVAAHAKTGGLTETCSARIQVHLLSALAFLHELPVVHRDVKCENVLLSQKGAPPEQNTYKLCDFGFAARPEPPNYRLTTRMGSPDTVAPEVVRGEPYWTPVDCWAAGVLLYMSLSATPPFYATSDAEVLQKVKHCLYKRPGCNCGSK</sequence>
<dbReference type="PROSITE" id="PS51283">
    <property type="entry name" value="DUSP"/>
    <property type="match status" value="1"/>
</dbReference>
<keyword evidence="1" id="KW-0723">Serine/threonine-protein kinase</keyword>
<dbReference type="GO" id="GO:0004674">
    <property type="term" value="F:protein serine/threonine kinase activity"/>
    <property type="evidence" value="ECO:0007669"/>
    <property type="project" value="UniProtKB-KW"/>
</dbReference>
<accession>A0A812RF68</accession>
<dbReference type="OrthoDB" id="289250at2759"/>
<keyword evidence="2" id="KW-0808">Transferase</keyword>
<evidence type="ECO:0000256" key="8">
    <source>
        <dbReference type="PIRSR" id="PIRSR630616-3"/>
    </source>
</evidence>
<dbReference type="Gene3D" id="3.30.2230.10">
    <property type="entry name" value="DUSP-like"/>
    <property type="match status" value="1"/>
</dbReference>
<dbReference type="InterPro" id="IPR030616">
    <property type="entry name" value="Aur-like"/>
</dbReference>
<evidence type="ECO:0000256" key="5">
    <source>
        <dbReference type="ARBA" id="ARBA00022840"/>
    </source>
</evidence>
<evidence type="ECO:0000256" key="3">
    <source>
        <dbReference type="ARBA" id="ARBA00022741"/>
    </source>
</evidence>
<feature type="binding site" evidence="7 9">
    <location>
        <position position="481"/>
    </location>
    <ligand>
        <name>ATP</name>
        <dbReference type="ChEBI" id="CHEBI:30616"/>
    </ligand>
</feature>
<evidence type="ECO:0000313" key="15">
    <source>
        <dbReference type="Proteomes" id="UP000604046"/>
    </source>
</evidence>
<feature type="binding site" evidence="7">
    <location>
        <position position="607"/>
    </location>
    <ligand>
        <name>ATP</name>
        <dbReference type="ChEBI" id="CHEBI:30616"/>
    </ligand>
</feature>
<protein>
    <submittedName>
        <fullName evidence="14">CPK2 protein</fullName>
    </submittedName>
</protein>
<evidence type="ECO:0000256" key="4">
    <source>
        <dbReference type="ARBA" id="ARBA00022777"/>
    </source>
</evidence>
<keyword evidence="5 7" id="KW-0067">ATP-binding</keyword>
<evidence type="ECO:0000256" key="2">
    <source>
        <dbReference type="ARBA" id="ARBA00022679"/>
    </source>
</evidence>
<dbReference type="InterPro" id="IPR008271">
    <property type="entry name" value="Ser/Thr_kinase_AS"/>
</dbReference>
<gene>
    <name evidence="14" type="primary">CPK2</name>
    <name evidence="14" type="ORF">SNAT2548_LOCUS23519</name>
</gene>
<evidence type="ECO:0000313" key="14">
    <source>
        <dbReference type="EMBL" id="CAE7433091.1"/>
    </source>
</evidence>
<dbReference type="Gene3D" id="1.10.510.10">
    <property type="entry name" value="Transferase(Phosphotransferase) domain 1"/>
    <property type="match status" value="1"/>
</dbReference>
<dbReference type="AlphaFoldDB" id="A0A812RF68"/>
<dbReference type="InterPro" id="IPR003323">
    <property type="entry name" value="OTU_dom"/>
</dbReference>
<proteinExistence type="predicted"/>
<dbReference type="PROSITE" id="PS00107">
    <property type="entry name" value="PROTEIN_KINASE_ATP"/>
    <property type="match status" value="1"/>
</dbReference>
<name>A0A812RF68_9DINO</name>
<evidence type="ECO:0000256" key="1">
    <source>
        <dbReference type="ARBA" id="ARBA00022527"/>
    </source>
</evidence>
<feature type="active site" description="Proton acceptor" evidence="6">
    <location>
        <position position="583"/>
    </location>
</feature>
<dbReference type="PROSITE" id="PS00108">
    <property type="entry name" value="PROTEIN_KINASE_ST"/>
    <property type="match status" value="1"/>
</dbReference>
<dbReference type="PANTHER" id="PTHR24350">
    <property type="entry name" value="SERINE/THREONINE-PROTEIN KINASE IAL-RELATED"/>
    <property type="match status" value="1"/>
</dbReference>
<feature type="binding site" evidence="7">
    <location>
        <begin position="587"/>
        <end position="588"/>
    </location>
    <ligand>
        <name>ATP</name>
        <dbReference type="ChEBI" id="CHEBI:30616"/>
    </ligand>
</feature>
<evidence type="ECO:0000259" key="12">
    <source>
        <dbReference type="PROSITE" id="PS50802"/>
    </source>
</evidence>
<evidence type="ECO:0000256" key="10">
    <source>
        <dbReference type="SAM" id="MobiDB-lite"/>
    </source>
</evidence>
<comment type="caution">
    <text evidence="14">The sequence shown here is derived from an EMBL/GenBank/DDBJ whole genome shotgun (WGS) entry which is preliminary data.</text>
</comment>
<organism evidence="14 15">
    <name type="scientific">Symbiodinium natans</name>
    <dbReference type="NCBI Taxonomy" id="878477"/>
    <lineage>
        <taxon>Eukaryota</taxon>
        <taxon>Sar</taxon>
        <taxon>Alveolata</taxon>
        <taxon>Dinophyceae</taxon>
        <taxon>Suessiales</taxon>
        <taxon>Symbiodiniaceae</taxon>
        <taxon>Symbiodinium</taxon>
    </lineage>
</organism>
<feature type="domain" description="DUSP" evidence="13">
    <location>
        <begin position="27"/>
        <end position="131"/>
    </location>
</feature>
<dbReference type="Gene3D" id="3.90.70.80">
    <property type="match status" value="1"/>
</dbReference>
<feature type="cross-link" description="Glycyl lysine isopeptide (Lys-Gly) (interchain with G-Cter in SUMO2)" evidence="8">
    <location>
        <position position="585"/>
    </location>
</feature>
<dbReference type="EMBL" id="CAJNDS010002325">
    <property type="protein sequence ID" value="CAE7433091.1"/>
    <property type="molecule type" value="Genomic_DNA"/>
</dbReference>
<dbReference type="SUPFAM" id="SSF143791">
    <property type="entry name" value="DUSP-like"/>
    <property type="match status" value="1"/>
</dbReference>
<evidence type="ECO:0000256" key="9">
    <source>
        <dbReference type="PROSITE-ProRule" id="PRU10141"/>
    </source>
</evidence>
<evidence type="ECO:0000259" key="13">
    <source>
        <dbReference type="PROSITE" id="PS51283"/>
    </source>
</evidence>
<evidence type="ECO:0000256" key="6">
    <source>
        <dbReference type="PIRSR" id="PIRSR630616-1"/>
    </source>
</evidence>
<feature type="compositionally biased region" description="Low complexity" evidence="10">
    <location>
        <begin position="189"/>
        <end position="204"/>
    </location>
</feature>
<dbReference type="GO" id="GO:0005524">
    <property type="term" value="F:ATP binding"/>
    <property type="evidence" value="ECO:0007669"/>
    <property type="project" value="UniProtKB-UniRule"/>
</dbReference>
<dbReference type="SMART" id="SM00695">
    <property type="entry name" value="DUSP"/>
    <property type="match status" value="1"/>
</dbReference>
<keyword evidence="3 7" id="KW-0547">Nucleotide-binding</keyword>
<dbReference type="PROSITE" id="PS50802">
    <property type="entry name" value="OTU"/>
    <property type="match status" value="1"/>
</dbReference>
<dbReference type="InterPro" id="IPR017441">
    <property type="entry name" value="Protein_kinase_ATP_BS"/>
</dbReference>
<keyword evidence="15" id="KW-1185">Reference proteome</keyword>